<keyword evidence="1" id="KW-0812">Transmembrane</keyword>
<accession>A0A9J5YP98</accession>
<name>A0A9J5YP98_SOLCO</name>
<sequence>MEVFIFKLPMVETTILLFIVVSNVLIIKPTMILNAKLKTDAKRVKLTVQKALWYFLLSGPGEYSCLAVWELTENIHKDF</sequence>
<feature type="transmembrane region" description="Helical" evidence="1">
    <location>
        <begin position="15"/>
        <end position="35"/>
    </location>
</feature>
<keyword evidence="1" id="KW-1133">Transmembrane helix</keyword>
<organism evidence="2 3">
    <name type="scientific">Solanum commersonii</name>
    <name type="common">Commerson's wild potato</name>
    <name type="synonym">Commerson's nightshade</name>
    <dbReference type="NCBI Taxonomy" id="4109"/>
    <lineage>
        <taxon>Eukaryota</taxon>
        <taxon>Viridiplantae</taxon>
        <taxon>Streptophyta</taxon>
        <taxon>Embryophyta</taxon>
        <taxon>Tracheophyta</taxon>
        <taxon>Spermatophyta</taxon>
        <taxon>Magnoliopsida</taxon>
        <taxon>eudicotyledons</taxon>
        <taxon>Gunneridae</taxon>
        <taxon>Pentapetalae</taxon>
        <taxon>asterids</taxon>
        <taxon>lamiids</taxon>
        <taxon>Solanales</taxon>
        <taxon>Solanaceae</taxon>
        <taxon>Solanoideae</taxon>
        <taxon>Solaneae</taxon>
        <taxon>Solanum</taxon>
    </lineage>
</organism>
<dbReference type="EMBL" id="JACXVP010000006">
    <property type="protein sequence ID" value="KAG5602281.1"/>
    <property type="molecule type" value="Genomic_DNA"/>
</dbReference>
<evidence type="ECO:0000313" key="3">
    <source>
        <dbReference type="Proteomes" id="UP000824120"/>
    </source>
</evidence>
<protein>
    <submittedName>
        <fullName evidence="2">Uncharacterized protein</fullName>
    </submittedName>
</protein>
<evidence type="ECO:0000256" key="1">
    <source>
        <dbReference type="SAM" id="Phobius"/>
    </source>
</evidence>
<keyword evidence="1" id="KW-0472">Membrane</keyword>
<dbReference type="AlphaFoldDB" id="A0A9J5YP98"/>
<keyword evidence="3" id="KW-1185">Reference proteome</keyword>
<proteinExistence type="predicted"/>
<evidence type="ECO:0000313" key="2">
    <source>
        <dbReference type="EMBL" id="KAG5602281.1"/>
    </source>
</evidence>
<dbReference type="Proteomes" id="UP000824120">
    <property type="component" value="Chromosome 6"/>
</dbReference>
<gene>
    <name evidence="2" type="ORF">H5410_033651</name>
</gene>
<reference evidence="2 3" key="1">
    <citation type="submission" date="2020-09" db="EMBL/GenBank/DDBJ databases">
        <title>De no assembly of potato wild relative species, Solanum commersonii.</title>
        <authorList>
            <person name="Cho K."/>
        </authorList>
    </citation>
    <scope>NUCLEOTIDE SEQUENCE [LARGE SCALE GENOMIC DNA]</scope>
    <source>
        <strain evidence="2">LZ3.2</strain>
        <tissue evidence="2">Leaf</tissue>
    </source>
</reference>
<comment type="caution">
    <text evidence="2">The sequence shown here is derived from an EMBL/GenBank/DDBJ whole genome shotgun (WGS) entry which is preliminary data.</text>
</comment>